<keyword evidence="1" id="KW-0472">Membrane</keyword>
<feature type="transmembrane region" description="Helical" evidence="1">
    <location>
        <begin position="105"/>
        <end position="122"/>
    </location>
</feature>
<evidence type="ECO:0000256" key="1">
    <source>
        <dbReference type="SAM" id="Phobius"/>
    </source>
</evidence>
<reference evidence="2" key="2">
    <citation type="submission" date="2021-04" db="EMBL/GenBank/DDBJ databases">
        <authorList>
            <person name="Dong X."/>
        </authorList>
    </citation>
    <scope>NUCLEOTIDE SEQUENCE</scope>
    <source>
        <strain evidence="2">ZWT</strain>
    </source>
</reference>
<sequence>MPFTFSHAVVGFPLKKKYSKHFSLLGLILGSMAPDFLYFINLKPSGYFGHTLLGFLILNLPLCLLLNYLFTEHIKDSLITHFPKKIQSYFSNCYKQKSNYSMKSMIIFCYSALLGMVTHVFWDSFTHKSGYFVDKYSFFKESLNLMNHNIPVYKILQHGSTFIGALIILIYILKGFFYNPIVRNRAVIPELGKSNKVLYFLKTILISILFILVIYLIGCLNSIGGLIVCSIDGLFIGLIVSSLTE</sequence>
<feature type="transmembrane region" description="Helical" evidence="1">
    <location>
        <begin position="47"/>
        <end position="70"/>
    </location>
</feature>
<dbReference type="AlphaFoldDB" id="A0A9J6NZ97"/>
<proteinExistence type="predicted"/>
<dbReference type="Pfam" id="PF13803">
    <property type="entry name" value="DUF4184"/>
    <property type="match status" value="1"/>
</dbReference>
<dbReference type="RefSeq" id="WP_250858179.1">
    <property type="nucleotide sequence ID" value="NZ_JAGSOJ010000001.1"/>
</dbReference>
<accession>A0A9J6NZ97</accession>
<dbReference type="Proteomes" id="UP001056429">
    <property type="component" value="Unassembled WGS sequence"/>
</dbReference>
<organism evidence="2 3">
    <name type="scientific">Oceanirhabdus seepicola</name>
    <dbReference type="NCBI Taxonomy" id="2828781"/>
    <lineage>
        <taxon>Bacteria</taxon>
        <taxon>Bacillati</taxon>
        <taxon>Bacillota</taxon>
        <taxon>Clostridia</taxon>
        <taxon>Eubacteriales</taxon>
        <taxon>Clostridiaceae</taxon>
        <taxon>Oceanirhabdus</taxon>
    </lineage>
</organism>
<dbReference type="EMBL" id="JAGSOJ010000001">
    <property type="protein sequence ID" value="MCM1989225.1"/>
    <property type="molecule type" value="Genomic_DNA"/>
</dbReference>
<keyword evidence="3" id="KW-1185">Reference proteome</keyword>
<protein>
    <submittedName>
        <fullName evidence="2">DUF4184 family protein</fullName>
    </submittedName>
</protein>
<gene>
    <name evidence="2" type="ORF">KDK92_05685</name>
</gene>
<dbReference type="InterPro" id="IPR025238">
    <property type="entry name" value="DUF4184"/>
</dbReference>
<feature type="transmembrane region" description="Helical" evidence="1">
    <location>
        <begin position="21"/>
        <end position="41"/>
    </location>
</feature>
<feature type="transmembrane region" description="Helical" evidence="1">
    <location>
        <begin position="223"/>
        <end position="243"/>
    </location>
</feature>
<evidence type="ECO:0000313" key="2">
    <source>
        <dbReference type="EMBL" id="MCM1989225.1"/>
    </source>
</evidence>
<comment type="caution">
    <text evidence="2">The sequence shown here is derived from an EMBL/GenBank/DDBJ whole genome shotgun (WGS) entry which is preliminary data.</text>
</comment>
<reference evidence="2" key="1">
    <citation type="journal article" date="2021" name="mSystems">
        <title>Bacteria and Archaea Synergistically Convert Glycine Betaine to Biogenic Methane in the Formosa Cold Seep of the South China Sea.</title>
        <authorList>
            <person name="Li L."/>
            <person name="Zhang W."/>
            <person name="Zhang S."/>
            <person name="Song L."/>
            <person name="Sun Q."/>
            <person name="Zhang H."/>
            <person name="Xiang H."/>
            <person name="Dong X."/>
        </authorList>
    </citation>
    <scope>NUCLEOTIDE SEQUENCE</scope>
    <source>
        <strain evidence="2">ZWT</strain>
    </source>
</reference>
<feature type="transmembrane region" description="Helical" evidence="1">
    <location>
        <begin position="197"/>
        <end position="217"/>
    </location>
</feature>
<name>A0A9J6NZ97_9CLOT</name>
<evidence type="ECO:0000313" key="3">
    <source>
        <dbReference type="Proteomes" id="UP001056429"/>
    </source>
</evidence>
<feature type="transmembrane region" description="Helical" evidence="1">
    <location>
        <begin position="155"/>
        <end position="177"/>
    </location>
</feature>
<keyword evidence="1" id="KW-0812">Transmembrane</keyword>
<keyword evidence="1" id="KW-1133">Transmembrane helix</keyword>